<evidence type="ECO:0000256" key="2">
    <source>
        <dbReference type="PROSITE-ProRule" id="PRU01363"/>
    </source>
</evidence>
<dbReference type="PROSITE" id="PS52019">
    <property type="entry name" value="PKS_MFAS_DH"/>
    <property type="match status" value="1"/>
</dbReference>
<dbReference type="InterPro" id="IPR001227">
    <property type="entry name" value="Ac_transferase_dom_sf"/>
</dbReference>
<name>A0AAW0MMB5_9GOBI</name>
<dbReference type="Pfam" id="PF21089">
    <property type="entry name" value="PKS_DH_N"/>
    <property type="match status" value="1"/>
</dbReference>
<dbReference type="InterPro" id="IPR050444">
    <property type="entry name" value="Polyketide_Synthase"/>
</dbReference>
<dbReference type="Gene3D" id="3.40.366.10">
    <property type="entry name" value="Malonyl-Coenzyme A Acyl Carrier Protein, domain 2"/>
    <property type="match status" value="2"/>
</dbReference>
<dbReference type="Pfam" id="PF00698">
    <property type="entry name" value="Acyl_transf_1"/>
    <property type="match status" value="1"/>
</dbReference>
<comment type="caution">
    <text evidence="4">The sequence shown here is derived from an EMBL/GenBank/DDBJ whole genome shotgun (WGS) entry which is preliminary data.</text>
</comment>
<evidence type="ECO:0000313" key="4">
    <source>
        <dbReference type="EMBL" id="KAK7881505.1"/>
    </source>
</evidence>
<feature type="region of interest" description="N-terminal hotdog fold" evidence="2">
    <location>
        <begin position="229"/>
        <end position="350"/>
    </location>
</feature>
<dbReference type="SUPFAM" id="SSF52151">
    <property type="entry name" value="FabD/lysophospholipase-like"/>
    <property type="match status" value="1"/>
</dbReference>
<dbReference type="PANTHER" id="PTHR45681:SF8">
    <property type="entry name" value="CARRIER DOMAIN-CONTAINING PROTEIN"/>
    <property type="match status" value="1"/>
</dbReference>
<dbReference type="InterPro" id="IPR016035">
    <property type="entry name" value="Acyl_Trfase/lysoPLipase"/>
</dbReference>
<dbReference type="PANTHER" id="PTHR45681">
    <property type="entry name" value="POLYKETIDE SYNTHASE 44-RELATED"/>
    <property type="match status" value="1"/>
</dbReference>
<dbReference type="InterPro" id="IPR049900">
    <property type="entry name" value="PKS_mFAS_DH"/>
</dbReference>
<organism evidence="4 5">
    <name type="scientific">Mugilogobius chulae</name>
    <name type="common">yellowstripe goby</name>
    <dbReference type="NCBI Taxonomy" id="88201"/>
    <lineage>
        <taxon>Eukaryota</taxon>
        <taxon>Metazoa</taxon>
        <taxon>Chordata</taxon>
        <taxon>Craniata</taxon>
        <taxon>Vertebrata</taxon>
        <taxon>Euteleostomi</taxon>
        <taxon>Actinopterygii</taxon>
        <taxon>Neopterygii</taxon>
        <taxon>Teleostei</taxon>
        <taxon>Neoteleostei</taxon>
        <taxon>Acanthomorphata</taxon>
        <taxon>Gobiaria</taxon>
        <taxon>Gobiiformes</taxon>
        <taxon>Gobioidei</taxon>
        <taxon>Gobiidae</taxon>
        <taxon>Gobionellinae</taxon>
        <taxon>Mugilogobius</taxon>
    </lineage>
</organism>
<dbReference type="Gene3D" id="3.10.129.110">
    <property type="entry name" value="Polyketide synthase dehydratase"/>
    <property type="match status" value="1"/>
</dbReference>
<dbReference type="InterPro" id="IPR014043">
    <property type="entry name" value="Acyl_transferase_dom"/>
</dbReference>
<dbReference type="EMBL" id="JBBPFD010000022">
    <property type="protein sequence ID" value="KAK7881505.1"/>
    <property type="molecule type" value="Genomic_DNA"/>
</dbReference>
<dbReference type="AlphaFoldDB" id="A0AAW0MMB5"/>
<evidence type="ECO:0000313" key="5">
    <source>
        <dbReference type="Proteomes" id="UP001460270"/>
    </source>
</evidence>
<comment type="caution">
    <text evidence="2">Lacks conserved residue(s) required for the propagation of feature annotation.</text>
</comment>
<dbReference type="Gene3D" id="3.30.70.3290">
    <property type="match status" value="1"/>
</dbReference>
<dbReference type="SMART" id="SM00827">
    <property type="entry name" value="PKS_AT"/>
    <property type="match status" value="1"/>
</dbReference>
<dbReference type="InterPro" id="IPR049552">
    <property type="entry name" value="PKS_DH_N"/>
</dbReference>
<protein>
    <recommendedName>
        <fullName evidence="3">PKS/mFAS DH domain-containing protein</fullName>
    </recommendedName>
</protein>
<accession>A0AAW0MMB5</accession>
<dbReference type="GO" id="GO:0016740">
    <property type="term" value="F:transferase activity"/>
    <property type="evidence" value="ECO:0007669"/>
    <property type="project" value="UniProtKB-KW"/>
</dbReference>
<feature type="domain" description="PKS/mFAS DH" evidence="3">
    <location>
        <begin position="229"/>
        <end position="408"/>
    </location>
</feature>
<dbReference type="GO" id="GO:0032787">
    <property type="term" value="P:monocarboxylic acid metabolic process"/>
    <property type="evidence" value="ECO:0007669"/>
    <property type="project" value="UniProtKB-ARBA"/>
</dbReference>
<dbReference type="Proteomes" id="UP001460270">
    <property type="component" value="Unassembled WGS sequence"/>
</dbReference>
<reference evidence="5" key="1">
    <citation type="submission" date="2024-04" db="EMBL/GenBank/DDBJ databases">
        <title>Salinicola lusitanus LLJ914,a marine bacterium isolated from the Okinawa Trough.</title>
        <authorList>
            <person name="Li J."/>
        </authorList>
    </citation>
    <scope>NUCLEOTIDE SEQUENCE [LARGE SCALE GENOMIC DNA]</scope>
</reference>
<evidence type="ECO:0000259" key="3">
    <source>
        <dbReference type="PROSITE" id="PS52019"/>
    </source>
</evidence>
<sequence>MVGDVEKAFSKYNCISISQKLAGENKDDDFSRPDVVQPLLFALQVGIVTLLNQWGIKPNIVLGHSVGEVAAAYCSGLLSLEDAVKVIYHRSVLQSMVPGKRNSVGDFCTGSYWAKNVRQPVLFAQTLQALTQDCSALDNMVFVEISPRKALQRSIQETLGRNHIVLSSVEPESDSTTIMSTVAKLFELGVNVDWHKIYKGYETIPVELPSYCFETTKNEVYFEHLRKCGQVGGSSHPLLSPSDDINIYMCDLSLETAPFIWEHKNNGAPIVPGAVYVELACASIMTSSKPKMPLSSLRLGIDFKSLCSLDSDYLQLKVKLNQSGKQFTFNIDSLDSTHASGTYRWSDGDSLIEEPCISLDAISRRCTSEITSNTMYSVLGQAGLSMVVFSDSVIMFTMGMNTKKQWPW</sequence>
<dbReference type="InterPro" id="IPR042104">
    <property type="entry name" value="PKS_dehydratase_sf"/>
</dbReference>
<feature type="region of interest" description="C-terminal hotdog fold" evidence="2">
    <location>
        <begin position="367"/>
        <end position="408"/>
    </location>
</feature>
<keyword evidence="5" id="KW-1185">Reference proteome</keyword>
<keyword evidence="1" id="KW-0808">Transferase</keyword>
<gene>
    <name evidence="4" type="ORF">WMY93_029914</name>
</gene>
<evidence type="ECO:0000256" key="1">
    <source>
        <dbReference type="ARBA" id="ARBA00022679"/>
    </source>
</evidence>
<proteinExistence type="predicted"/>